<organism evidence="8">
    <name type="scientific">Xenopsylla cheopis</name>
    <name type="common">Oriental rat flea</name>
    <name type="synonym">Pulex cheopis</name>
    <dbReference type="NCBI Taxonomy" id="163159"/>
    <lineage>
        <taxon>Eukaryota</taxon>
        <taxon>Metazoa</taxon>
        <taxon>Ecdysozoa</taxon>
        <taxon>Arthropoda</taxon>
        <taxon>Hexapoda</taxon>
        <taxon>Insecta</taxon>
        <taxon>Pterygota</taxon>
        <taxon>Neoptera</taxon>
        <taxon>Endopterygota</taxon>
        <taxon>Siphonaptera</taxon>
        <taxon>Pulicidae</taxon>
        <taxon>Xenopsyllinae</taxon>
        <taxon>Xenopsylla</taxon>
    </lineage>
</organism>
<dbReference type="PANTHER" id="PTHR43142:SF1">
    <property type="entry name" value="CARBOXYLIC ESTER HYDROLASE"/>
    <property type="match status" value="1"/>
</dbReference>
<evidence type="ECO:0000256" key="4">
    <source>
        <dbReference type="ARBA" id="ARBA00023157"/>
    </source>
</evidence>
<proteinExistence type="inferred from homology"/>
<dbReference type="InterPro" id="IPR029058">
    <property type="entry name" value="AB_hydrolase_fold"/>
</dbReference>
<evidence type="ECO:0000259" key="7">
    <source>
        <dbReference type="Pfam" id="PF00135"/>
    </source>
</evidence>
<dbReference type="InterPro" id="IPR002018">
    <property type="entry name" value="CarbesteraseB"/>
</dbReference>
<name>A0A6M2E305_XENCH</name>
<keyword evidence="5" id="KW-0325">Glycoprotein</keyword>
<evidence type="ECO:0000256" key="1">
    <source>
        <dbReference type="ARBA" id="ARBA00005964"/>
    </source>
</evidence>
<keyword evidence="4" id="KW-1015">Disulfide bond</keyword>
<protein>
    <recommendedName>
        <fullName evidence="6">Carboxylic ester hydrolase</fullName>
        <ecNumber evidence="6">3.1.1.-</ecNumber>
    </recommendedName>
</protein>
<feature type="domain" description="Carboxylesterase type B" evidence="7">
    <location>
        <begin position="21"/>
        <end position="536"/>
    </location>
</feature>
<evidence type="ECO:0000256" key="5">
    <source>
        <dbReference type="ARBA" id="ARBA00023180"/>
    </source>
</evidence>
<feature type="signal peptide" evidence="6">
    <location>
        <begin position="1"/>
        <end position="20"/>
    </location>
</feature>
<feature type="chain" id="PRO_5027136984" description="Carboxylic ester hydrolase" evidence="6">
    <location>
        <begin position="21"/>
        <end position="554"/>
    </location>
</feature>
<accession>A0A6M2E305</accession>
<dbReference type="EC" id="3.1.1.-" evidence="6"/>
<keyword evidence="2" id="KW-0719">Serine esterase</keyword>
<evidence type="ECO:0000313" key="8">
    <source>
        <dbReference type="EMBL" id="NOV51888.1"/>
    </source>
</evidence>
<dbReference type="EMBL" id="GIIL01008162">
    <property type="protein sequence ID" value="NOV51888.1"/>
    <property type="molecule type" value="Transcribed_RNA"/>
</dbReference>
<evidence type="ECO:0000256" key="3">
    <source>
        <dbReference type="ARBA" id="ARBA00022801"/>
    </source>
</evidence>
<dbReference type="InterPro" id="IPR019826">
    <property type="entry name" value="Carboxylesterase_B_AS"/>
</dbReference>
<dbReference type="SUPFAM" id="SSF53474">
    <property type="entry name" value="alpha/beta-Hydrolases"/>
    <property type="match status" value="1"/>
</dbReference>
<reference evidence="8" key="1">
    <citation type="submission" date="2020-03" db="EMBL/GenBank/DDBJ databases">
        <title>Transcriptomic Profiling of the Digestive Tract of the Rat Flea, Xenopsylla cheopis, Following Blood Feeding and Infection with Yersinia pestis.</title>
        <authorList>
            <person name="Bland D.M."/>
            <person name="Martens C.A."/>
            <person name="Virtaneva K."/>
            <person name="Kanakabandi K."/>
            <person name="Long D."/>
            <person name="Rosenke R."/>
            <person name="Saturday G.A."/>
            <person name="Hoyt F.H."/>
            <person name="Bruno D.P."/>
            <person name="Ribeiro J.M.C."/>
            <person name="Hinnebusch J."/>
        </authorList>
    </citation>
    <scope>NUCLEOTIDE SEQUENCE</scope>
</reference>
<keyword evidence="3 6" id="KW-0378">Hydrolase</keyword>
<keyword evidence="6" id="KW-0732">Signal</keyword>
<dbReference type="PANTHER" id="PTHR43142">
    <property type="entry name" value="CARBOXYLIC ESTER HYDROLASE"/>
    <property type="match status" value="1"/>
</dbReference>
<dbReference type="InterPro" id="IPR019819">
    <property type="entry name" value="Carboxylesterase_B_CS"/>
</dbReference>
<dbReference type="AlphaFoldDB" id="A0A6M2E305"/>
<comment type="similarity">
    <text evidence="1 6">Belongs to the type-B carboxylesterase/lipase family.</text>
</comment>
<dbReference type="Gene3D" id="3.40.50.1820">
    <property type="entry name" value="alpha/beta hydrolase"/>
    <property type="match status" value="1"/>
</dbReference>
<evidence type="ECO:0000256" key="6">
    <source>
        <dbReference type="RuleBase" id="RU361235"/>
    </source>
</evidence>
<sequence length="554" mass="61627">MHKLAIFCFLVLQCISAIAGEPLVTVEQGSLRGKEIVLENGKVYHKYSGIPYAKPPLGNLRFKPTQKADPWTGTYDAFKEGSTCITSNGQGNEDCLFLNVYVPQTSAKKSLPVKVYIHGGGFVNGDGNTYKLGPEYLMNYDVILVTLNYRLGALGFLNLEIEDAPGNMGLMDQVEALRWVNKNIAAFGGDPTNITISGGSAGSASAHYLILSDSAKGLFQRAILESGSALNPWAFQRNHLKRASDLCKALKIPTSDPEAALSALRNVSAKTIILTKVPPEVAGQLLTDFGFVPSLEKKFSTHTPFLTELPITKMLSGNFTKVPIIAGINSAEGLLFMPSVKNNPNFMQGFENSIEKLIPNDLELTPGSNESIELAKQIKAFYFQNKPIPENIPALIDEFSDNWFIRGLDRLVKITAKSQTEPVYYYEYFFDENPLNKILNGPHNVKGASHGDEMINIFKMELYVTKVNETETMLLTRTRMLEMWTNFIKFGNPTPEVTSVLPVKWLPVTETEVNFLSINYNLTTGINPEDIRMQFWNNVTASIADNKYNKHYLY</sequence>
<dbReference type="PROSITE" id="PS00122">
    <property type="entry name" value="CARBOXYLESTERASE_B_1"/>
    <property type="match status" value="1"/>
</dbReference>
<dbReference type="Pfam" id="PF00135">
    <property type="entry name" value="COesterase"/>
    <property type="match status" value="1"/>
</dbReference>
<dbReference type="PROSITE" id="PS00941">
    <property type="entry name" value="CARBOXYLESTERASE_B_2"/>
    <property type="match status" value="1"/>
</dbReference>
<evidence type="ECO:0000256" key="2">
    <source>
        <dbReference type="ARBA" id="ARBA00022487"/>
    </source>
</evidence>
<dbReference type="GO" id="GO:0052689">
    <property type="term" value="F:carboxylic ester hydrolase activity"/>
    <property type="evidence" value="ECO:0007669"/>
    <property type="project" value="UniProtKB-KW"/>
</dbReference>